<dbReference type="InterPro" id="IPR036918">
    <property type="entry name" value="Pyrv_Knase_C_sf"/>
</dbReference>
<dbReference type="SUPFAM" id="SSF52935">
    <property type="entry name" value="PK C-terminal domain-like"/>
    <property type="match status" value="1"/>
</dbReference>
<feature type="domain" description="Pyruvate kinase barrel" evidence="15">
    <location>
        <begin position="1"/>
        <end position="323"/>
    </location>
</feature>
<reference evidence="17 18" key="1">
    <citation type="submission" date="2018-05" db="EMBL/GenBank/DDBJ databases">
        <title>Lujinxingia marina gen. nov. sp. nov., a new facultative anaerobic member of the class Deltaproteobacteria, and proposal of Lujinxingaceae fam. nov.</title>
        <authorList>
            <person name="Li C.-M."/>
        </authorList>
    </citation>
    <scope>NUCLEOTIDE SEQUENCE [LARGE SCALE GENOMIC DNA]</scope>
    <source>
        <strain evidence="17 18">B210</strain>
    </source>
</reference>
<dbReference type="SUPFAM" id="SSF50800">
    <property type="entry name" value="PK beta-barrel domain-like"/>
    <property type="match status" value="1"/>
</dbReference>
<comment type="caution">
    <text evidence="17">The sequence shown here is derived from an EMBL/GenBank/DDBJ whole genome shotgun (WGS) entry which is preliminary data.</text>
</comment>
<comment type="catalytic activity">
    <reaction evidence="14">
        <text>pyruvate + ATP = phosphoenolpyruvate + ADP + H(+)</text>
        <dbReference type="Rhea" id="RHEA:18157"/>
        <dbReference type="ChEBI" id="CHEBI:15361"/>
        <dbReference type="ChEBI" id="CHEBI:15378"/>
        <dbReference type="ChEBI" id="CHEBI:30616"/>
        <dbReference type="ChEBI" id="CHEBI:58702"/>
        <dbReference type="ChEBI" id="CHEBI:456216"/>
        <dbReference type="EC" id="2.7.1.40"/>
    </reaction>
</comment>
<evidence type="ECO:0000256" key="4">
    <source>
        <dbReference type="ARBA" id="ARBA00012142"/>
    </source>
</evidence>
<keyword evidence="5 14" id="KW-0808">Transferase</keyword>
<dbReference type="GO" id="GO:0004743">
    <property type="term" value="F:pyruvate kinase activity"/>
    <property type="evidence" value="ECO:0007669"/>
    <property type="project" value="UniProtKB-UniRule"/>
</dbReference>
<dbReference type="FunFam" id="2.40.33.10:FF:000001">
    <property type="entry name" value="Pyruvate kinase"/>
    <property type="match status" value="1"/>
</dbReference>
<dbReference type="GO" id="GO:0000287">
    <property type="term" value="F:magnesium ion binding"/>
    <property type="evidence" value="ECO:0007669"/>
    <property type="project" value="UniProtKB-UniRule"/>
</dbReference>
<dbReference type="InterPro" id="IPR011037">
    <property type="entry name" value="Pyrv_Knase-like_insert_dom_sf"/>
</dbReference>
<dbReference type="EMBL" id="QHKO01000002">
    <property type="protein sequence ID" value="RAL23578.1"/>
    <property type="molecule type" value="Genomic_DNA"/>
</dbReference>
<evidence type="ECO:0000259" key="16">
    <source>
        <dbReference type="Pfam" id="PF02887"/>
    </source>
</evidence>
<dbReference type="InterPro" id="IPR015806">
    <property type="entry name" value="Pyrv_Knase_insert_dom_sf"/>
</dbReference>
<dbReference type="EC" id="2.7.1.40" evidence="4 13"/>
<dbReference type="NCBIfam" id="NF004978">
    <property type="entry name" value="PRK06354.1"/>
    <property type="match status" value="1"/>
</dbReference>
<dbReference type="AlphaFoldDB" id="A0A328C9G3"/>
<dbReference type="Gene3D" id="2.40.33.10">
    <property type="entry name" value="PK beta-barrel domain-like"/>
    <property type="match status" value="1"/>
</dbReference>
<accession>A0A328C9G3</accession>
<dbReference type="PRINTS" id="PR01050">
    <property type="entry name" value="PYRUVTKNASE"/>
</dbReference>
<evidence type="ECO:0000256" key="13">
    <source>
        <dbReference type="NCBIfam" id="TIGR01064"/>
    </source>
</evidence>
<dbReference type="Proteomes" id="UP000249169">
    <property type="component" value="Unassembled WGS sequence"/>
</dbReference>
<organism evidence="17 18">
    <name type="scientific">Lujinxingia litoralis</name>
    <dbReference type="NCBI Taxonomy" id="2211119"/>
    <lineage>
        <taxon>Bacteria</taxon>
        <taxon>Deltaproteobacteria</taxon>
        <taxon>Bradymonadales</taxon>
        <taxon>Lujinxingiaceae</taxon>
        <taxon>Lujinxingia</taxon>
    </lineage>
</organism>
<comment type="pathway">
    <text evidence="2 14">Carbohydrate degradation; glycolysis; pyruvate from D-glyceraldehyde 3-phosphate: step 5/5.</text>
</comment>
<evidence type="ECO:0000256" key="2">
    <source>
        <dbReference type="ARBA" id="ARBA00004997"/>
    </source>
</evidence>
<dbReference type="Pfam" id="PF00224">
    <property type="entry name" value="PK"/>
    <property type="match status" value="1"/>
</dbReference>
<gene>
    <name evidence="17" type="primary">pyk</name>
    <name evidence="17" type="ORF">DL240_05310</name>
</gene>
<evidence type="ECO:0000256" key="12">
    <source>
        <dbReference type="ARBA" id="ARBA00023317"/>
    </source>
</evidence>
<keyword evidence="8 14" id="KW-0418">Kinase</keyword>
<comment type="cofactor">
    <cofactor evidence="1">
        <name>K(+)</name>
        <dbReference type="ChEBI" id="CHEBI:29103"/>
    </cofactor>
</comment>
<evidence type="ECO:0000256" key="6">
    <source>
        <dbReference type="ARBA" id="ARBA00022723"/>
    </source>
</evidence>
<dbReference type="InterPro" id="IPR001697">
    <property type="entry name" value="Pyr_Knase"/>
</dbReference>
<dbReference type="PANTHER" id="PTHR11817">
    <property type="entry name" value="PYRUVATE KINASE"/>
    <property type="match status" value="1"/>
</dbReference>
<evidence type="ECO:0000259" key="15">
    <source>
        <dbReference type="Pfam" id="PF00224"/>
    </source>
</evidence>
<dbReference type="GO" id="GO:0016301">
    <property type="term" value="F:kinase activity"/>
    <property type="evidence" value="ECO:0007669"/>
    <property type="project" value="UniProtKB-KW"/>
</dbReference>
<dbReference type="NCBIfam" id="NF004491">
    <property type="entry name" value="PRK05826.1"/>
    <property type="match status" value="1"/>
</dbReference>
<dbReference type="GO" id="GO:0030955">
    <property type="term" value="F:potassium ion binding"/>
    <property type="evidence" value="ECO:0007669"/>
    <property type="project" value="UniProtKB-UniRule"/>
</dbReference>
<keyword evidence="12 17" id="KW-0670">Pyruvate</keyword>
<dbReference type="InterPro" id="IPR015795">
    <property type="entry name" value="Pyrv_Knase_C"/>
</dbReference>
<keyword evidence="7" id="KW-0547">Nucleotide-binding</keyword>
<dbReference type="OrthoDB" id="9812123at2"/>
<evidence type="ECO:0000256" key="1">
    <source>
        <dbReference type="ARBA" id="ARBA00001958"/>
    </source>
</evidence>
<dbReference type="RefSeq" id="WP_111728836.1">
    <property type="nucleotide sequence ID" value="NZ_QHKO01000002.1"/>
</dbReference>
<keyword evidence="10 14" id="KW-0460">Magnesium</keyword>
<dbReference type="InterPro" id="IPR040442">
    <property type="entry name" value="Pyrv_kinase-like_dom_sf"/>
</dbReference>
<dbReference type="GO" id="GO:0005524">
    <property type="term" value="F:ATP binding"/>
    <property type="evidence" value="ECO:0007669"/>
    <property type="project" value="UniProtKB-KW"/>
</dbReference>
<dbReference type="PROSITE" id="PS00110">
    <property type="entry name" value="PYRUVATE_KINASE"/>
    <property type="match status" value="1"/>
</dbReference>
<name>A0A328C9G3_9DELT</name>
<feature type="domain" description="Pyruvate kinase C-terminal" evidence="16">
    <location>
        <begin position="356"/>
        <end position="467"/>
    </location>
</feature>
<keyword evidence="11 14" id="KW-0324">Glycolysis</keyword>
<evidence type="ECO:0000313" key="18">
    <source>
        <dbReference type="Proteomes" id="UP000249169"/>
    </source>
</evidence>
<dbReference type="NCBIfam" id="TIGR01064">
    <property type="entry name" value="pyruv_kin"/>
    <property type="match status" value="1"/>
</dbReference>
<evidence type="ECO:0000256" key="7">
    <source>
        <dbReference type="ARBA" id="ARBA00022741"/>
    </source>
</evidence>
<evidence type="ECO:0000256" key="11">
    <source>
        <dbReference type="ARBA" id="ARBA00023152"/>
    </source>
</evidence>
<dbReference type="InterPro" id="IPR015813">
    <property type="entry name" value="Pyrv/PenolPyrv_kinase-like_dom"/>
</dbReference>
<protein>
    <recommendedName>
        <fullName evidence="4 13">Pyruvate kinase</fullName>
        <ecNumber evidence="4 13">2.7.1.40</ecNumber>
    </recommendedName>
</protein>
<dbReference type="UniPathway" id="UPA00109">
    <property type="reaction ID" value="UER00188"/>
</dbReference>
<keyword evidence="18" id="KW-1185">Reference proteome</keyword>
<dbReference type="InterPro" id="IPR015793">
    <property type="entry name" value="Pyrv_Knase_brl"/>
</dbReference>
<evidence type="ECO:0000256" key="5">
    <source>
        <dbReference type="ARBA" id="ARBA00022679"/>
    </source>
</evidence>
<dbReference type="Gene3D" id="3.20.20.60">
    <property type="entry name" value="Phosphoenolpyruvate-binding domains"/>
    <property type="match status" value="1"/>
</dbReference>
<proteinExistence type="inferred from homology"/>
<evidence type="ECO:0000256" key="14">
    <source>
        <dbReference type="RuleBase" id="RU000504"/>
    </source>
</evidence>
<keyword evidence="9" id="KW-0067">ATP-binding</keyword>
<keyword evidence="6" id="KW-0479">Metal-binding</keyword>
<sequence>MRHAKIVCTLGPSSNTPEVLAEMIKAGMNVARLNFSHGTHDDHRATYTMVREISRELRRPVAILQDLQGPKIRVGTFETGSVELVRGDEFVITVDDIEGNEERVSTTYKALHQDVRAGDILLLDDGLIRLRVVDVQGHDVRTLVEVPGTLKNNKGINLPTAAVSAPSLTEKDREDLEFGMELGVDYVALSFVRSALDIHQLRSRMPESIAESVKIISKIEKPQAIAEIDDIIAVSDGIMIARGDLGVEMPPQKVPMLQKMCIAKANEQGRLTITATQMLESMTENFRPTRAEASDVANAILDGTDAVMLSGETAAGRYPIEAVRMMSSIIEEVERSQMFRKLPEPRSISHLKTFPNAVARSAAIAADELNVSGLVVLTTSGATARLMMTYRPSNTIIACTPSPQVYRQMALYWGVEPYLLEMSESTDLMLQRAEDLMRRERGAKSGDEIIVVMGSPAGLGTETNLIKFHRLK</sequence>
<dbReference type="InterPro" id="IPR018209">
    <property type="entry name" value="Pyrv_Knase_AS"/>
</dbReference>
<evidence type="ECO:0000256" key="10">
    <source>
        <dbReference type="ARBA" id="ARBA00022842"/>
    </source>
</evidence>
<comment type="similarity">
    <text evidence="3 14">Belongs to the pyruvate kinase family.</text>
</comment>
<dbReference type="SUPFAM" id="SSF51621">
    <property type="entry name" value="Phosphoenolpyruvate/pyruvate domain"/>
    <property type="match status" value="1"/>
</dbReference>
<dbReference type="Pfam" id="PF02887">
    <property type="entry name" value="PK_C"/>
    <property type="match status" value="1"/>
</dbReference>
<evidence type="ECO:0000256" key="9">
    <source>
        <dbReference type="ARBA" id="ARBA00022840"/>
    </source>
</evidence>
<evidence type="ECO:0000256" key="3">
    <source>
        <dbReference type="ARBA" id="ARBA00008663"/>
    </source>
</evidence>
<evidence type="ECO:0000256" key="8">
    <source>
        <dbReference type="ARBA" id="ARBA00022777"/>
    </source>
</evidence>
<dbReference type="Gene3D" id="3.40.1380.20">
    <property type="entry name" value="Pyruvate kinase, C-terminal domain"/>
    <property type="match status" value="1"/>
</dbReference>
<evidence type="ECO:0000313" key="17">
    <source>
        <dbReference type="EMBL" id="RAL23578.1"/>
    </source>
</evidence>